<keyword evidence="5 8" id="KW-0472">Membrane</keyword>
<evidence type="ECO:0000256" key="7">
    <source>
        <dbReference type="SAM" id="MobiDB-lite"/>
    </source>
</evidence>
<dbReference type="PANTHER" id="PTHR10582:SF2">
    <property type="entry name" value="INACTIVE"/>
    <property type="match status" value="1"/>
</dbReference>
<comment type="subcellular location">
    <subcellularLocation>
        <location evidence="1">Membrane</location>
        <topology evidence="1">Multi-pass membrane protein</topology>
    </subcellularLocation>
</comment>
<evidence type="ECO:0000313" key="10">
    <source>
        <dbReference type="EMBL" id="PKY58257.1"/>
    </source>
</evidence>
<protein>
    <recommendedName>
        <fullName evidence="9">Ion transport domain-containing protein</fullName>
    </recommendedName>
</protein>
<feature type="transmembrane region" description="Helical" evidence="8">
    <location>
        <begin position="842"/>
        <end position="860"/>
    </location>
</feature>
<evidence type="ECO:0000256" key="3">
    <source>
        <dbReference type="ARBA" id="ARBA00022737"/>
    </source>
</evidence>
<feature type="coiled-coil region" evidence="6">
    <location>
        <begin position="1097"/>
        <end position="1138"/>
    </location>
</feature>
<evidence type="ECO:0000256" key="2">
    <source>
        <dbReference type="ARBA" id="ARBA00022692"/>
    </source>
</evidence>
<feature type="transmembrane region" description="Helical" evidence="8">
    <location>
        <begin position="817"/>
        <end position="836"/>
    </location>
</feature>
<dbReference type="SUPFAM" id="SSF50978">
    <property type="entry name" value="WD40 repeat-like"/>
    <property type="match status" value="1"/>
</dbReference>
<keyword evidence="6" id="KW-0175">Coiled coil</keyword>
<dbReference type="InterPro" id="IPR005821">
    <property type="entry name" value="Ion_trans_dom"/>
</dbReference>
<dbReference type="GO" id="GO:0098703">
    <property type="term" value="P:calcium ion import across plasma membrane"/>
    <property type="evidence" value="ECO:0007669"/>
    <property type="project" value="TreeGrafter"/>
</dbReference>
<feature type="transmembrane region" description="Helical" evidence="8">
    <location>
        <begin position="986"/>
        <end position="1010"/>
    </location>
</feature>
<dbReference type="Pfam" id="PF00520">
    <property type="entry name" value="Ion_trans"/>
    <property type="match status" value="1"/>
</dbReference>
<dbReference type="InterPro" id="IPR024862">
    <property type="entry name" value="TRPV"/>
</dbReference>
<sequence>MENEKTETILNIGKEDNQITQQHIEDEDKPKDDTPPHNGEEIDRSDMTEVSEDELFAVTYSKKDKSVVGWLINVKNGIELQRLGTCSNIEIPTETVFVLNEKDLLLYNDDTKYASLISFKSDNVTARRIKVEINFNSIRKFKMDFLPNGDLILVSSMLLIFLYSRANLSSPQLLYKIKFQSSDKYEVDYVNYYILQTKLFIFNDGCLTQWDLPLSPQKTLKKKMHYDLTSNSIINIVINKNQTLLASCVILDDEFKTDIYSMKTGNHISRYVSKSYFPLKFITLKDTERLILIERNNSGGKVLQKILDPFDTKSYIDANGYPLYHIISTESNKQLFFDKTCHSCRRSWLSKDKFNQLLNMTTTIYYGDIYTSTIFKTIRNMFERINNIVDFPVNYEIKPGKLFRFNLEKVDKFIEKEIKVEGFVKDNNDWKKTQSSCISTGELVLYEQVSDQALILITTCGIYIFTIVENSLRLRYFWNNKKLNDYYSHSITNNFKFDKYKENIKEILKSELFKDSLPSPSFDIFKTYTEYHYLIEGIINDPKDCLEFVSELFEIEKERNSENGVKLIFDIIIELIEMANSQQLPVINQYMEFINLKLPELSDRYSSLVIKYILRTSILLDSSCASFKNSKKTSLYAYSKDPYIKRTNRFIVFLLDIFSSIYKFSSQTSKEDLVQTISFIVPFPGIWKYQKGQKDQKDQNYWNEIIYKPISPWNIFIYKQKSILFCNIDSNNFYQWWNFAAIIDFKWRTYGRIYYILIWIFYTIFLICFVLASILNLSDSTRKILYILSISLGFIHFSFEIRQLLWERSNYIKDVWNLFEIGAYFLPITTSIIWLINGNPSLQITSIAILLLIYKFLLFFRVFSSYGKYFAIIIGVGKDVFPFLVVLFFILLGFGLAFFTLLKPTQDFSLDQPTLNDDKNNPWNLATRFSSINSDGSINSDSILLQTPDSNTNMFSWFPTSLLAMYLFLTGDSASLSPWTYREDPLIAFLIFVFSFFTVIYLMNLFIGLLNMSIEDYNKHEEFLLSKAKIIMEIELYYMLPFQRYKKEWFPDWIHYDIPVNEVRDLINAVDNKSTVFTSSLFISERLRKLIDIPVPIMQTEKELKEFKEQTEKELKELNQQMNNIQNLLNNLEKQKFKEIMKLI</sequence>
<proteinExistence type="predicted"/>
<feature type="transmembrane region" description="Helical" evidence="8">
    <location>
        <begin position="784"/>
        <end position="805"/>
    </location>
</feature>
<dbReference type="PANTHER" id="PTHR10582">
    <property type="entry name" value="TRANSIENT RECEPTOR POTENTIAL ION CHANNEL PROTEIN"/>
    <property type="match status" value="1"/>
</dbReference>
<keyword evidence="2 8" id="KW-0812">Transmembrane</keyword>
<evidence type="ECO:0000256" key="8">
    <source>
        <dbReference type="SAM" id="Phobius"/>
    </source>
</evidence>
<organism evidence="11 12">
    <name type="scientific">Rhizophagus irregularis</name>
    <dbReference type="NCBI Taxonomy" id="588596"/>
    <lineage>
        <taxon>Eukaryota</taxon>
        <taxon>Fungi</taxon>
        <taxon>Fungi incertae sedis</taxon>
        <taxon>Mucoromycota</taxon>
        <taxon>Glomeromycotina</taxon>
        <taxon>Glomeromycetes</taxon>
        <taxon>Glomerales</taxon>
        <taxon>Glomeraceae</taxon>
        <taxon>Rhizophagus</taxon>
    </lineage>
</organism>
<evidence type="ECO:0000256" key="5">
    <source>
        <dbReference type="ARBA" id="ARBA00023136"/>
    </source>
</evidence>
<dbReference type="InterPro" id="IPR036322">
    <property type="entry name" value="WD40_repeat_dom_sf"/>
</dbReference>
<evidence type="ECO:0000313" key="11">
    <source>
        <dbReference type="EMBL" id="PKY58662.1"/>
    </source>
</evidence>
<dbReference type="VEuPathDB" id="FungiDB:RhiirFUN_020659"/>
<feature type="region of interest" description="Disordered" evidence="7">
    <location>
        <begin position="1"/>
        <end position="46"/>
    </location>
</feature>
<feature type="transmembrane region" description="Helical" evidence="8">
    <location>
        <begin position="880"/>
        <end position="902"/>
    </location>
</feature>
<name>A0A2I1HIF5_9GLOM</name>
<feature type="transmembrane region" description="Helical" evidence="8">
    <location>
        <begin position="954"/>
        <end position="974"/>
    </location>
</feature>
<dbReference type="GO" id="GO:0005886">
    <property type="term" value="C:plasma membrane"/>
    <property type="evidence" value="ECO:0007669"/>
    <property type="project" value="TreeGrafter"/>
</dbReference>
<comment type="caution">
    <text evidence="11">The sequence shown here is derived from an EMBL/GenBank/DDBJ whole genome shotgun (WGS) entry which is preliminary data.</text>
</comment>
<evidence type="ECO:0000313" key="12">
    <source>
        <dbReference type="Proteomes" id="UP000234323"/>
    </source>
</evidence>
<dbReference type="VEuPathDB" id="FungiDB:RhiirA1_541178"/>
<evidence type="ECO:0000259" key="9">
    <source>
        <dbReference type="Pfam" id="PF00520"/>
    </source>
</evidence>
<feature type="domain" description="Ion transport" evidence="9">
    <location>
        <begin position="755"/>
        <end position="1021"/>
    </location>
</feature>
<keyword evidence="12" id="KW-1185">Reference proteome</keyword>
<keyword evidence="4 8" id="KW-1133">Transmembrane helix</keyword>
<evidence type="ECO:0000256" key="6">
    <source>
        <dbReference type="SAM" id="Coils"/>
    </source>
</evidence>
<dbReference type="VEuPathDB" id="FungiDB:FUN_001497"/>
<accession>A0A2I1HIF5</accession>
<keyword evidence="3" id="KW-0677">Repeat</keyword>
<evidence type="ECO:0000256" key="4">
    <source>
        <dbReference type="ARBA" id="ARBA00022989"/>
    </source>
</evidence>
<reference evidence="11 12" key="1">
    <citation type="submission" date="2015-10" db="EMBL/GenBank/DDBJ databases">
        <title>Genome analyses suggest a sexual origin of heterokaryosis in a supposedly ancient asexual fungus.</title>
        <authorList>
            <person name="Ropars J."/>
            <person name="Sedzielewska K."/>
            <person name="Noel J."/>
            <person name="Charron P."/>
            <person name="Farinelli L."/>
            <person name="Marton T."/>
            <person name="Kruger M."/>
            <person name="Pelin A."/>
            <person name="Brachmann A."/>
            <person name="Corradi N."/>
        </authorList>
    </citation>
    <scope>NUCLEOTIDE SEQUENCE [LARGE SCALE GENOMIC DNA]</scope>
    <source>
        <strain evidence="11 12">A4</strain>
    </source>
</reference>
<feature type="transmembrane region" description="Helical" evidence="8">
    <location>
        <begin position="753"/>
        <end position="778"/>
    </location>
</feature>
<evidence type="ECO:0000256" key="1">
    <source>
        <dbReference type="ARBA" id="ARBA00004141"/>
    </source>
</evidence>
<dbReference type="Gene3D" id="1.10.287.70">
    <property type="match status" value="1"/>
</dbReference>
<dbReference type="AlphaFoldDB" id="A0A2I1HIF5"/>
<dbReference type="Proteomes" id="UP000234323">
    <property type="component" value="Unassembled WGS sequence"/>
</dbReference>
<dbReference type="EMBL" id="LLXI01003118">
    <property type="protein sequence ID" value="PKY58662.1"/>
    <property type="molecule type" value="Genomic_DNA"/>
</dbReference>
<dbReference type="EMBL" id="LLXI01002923">
    <property type="protein sequence ID" value="PKY58257.1"/>
    <property type="molecule type" value="Genomic_DNA"/>
</dbReference>
<gene>
    <name evidence="10" type="ORF">RhiirA4_512022</name>
    <name evidence="11" type="ORF">RhiirA4_513197</name>
</gene>
<dbReference type="GO" id="GO:0005216">
    <property type="term" value="F:monoatomic ion channel activity"/>
    <property type="evidence" value="ECO:0007669"/>
    <property type="project" value="InterPro"/>
</dbReference>